<evidence type="ECO:0000313" key="1">
    <source>
        <dbReference type="EnsemblMetazoa" id="AALB007016-PA"/>
    </source>
</evidence>
<dbReference type="AlphaFoldDB" id="A0A182FKG7"/>
<organism evidence="1 2">
    <name type="scientific">Anopheles albimanus</name>
    <name type="common">New world malaria mosquito</name>
    <dbReference type="NCBI Taxonomy" id="7167"/>
    <lineage>
        <taxon>Eukaryota</taxon>
        <taxon>Metazoa</taxon>
        <taxon>Ecdysozoa</taxon>
        <taxon>Arthropoda</taxon>
        <taxon>Hexapoda</taxon>
        <taxon>Insecta</taxon>
        <taxon>Pterygota</taxon>
        <taxon>Neoptera</taxon>
        <taxon>Endopterygota</taxon>
        <taxon>Diptera</taxon>
        <taxon>Nematocera</taxon>
        <taxon>Culicoidea</taxon>
        <taxon>Culicidae</taxon>
        <taxon>Anophelinae</taxon>
        <taxon>Anopheles</taxon>
    </lineage>
</organism>
<sequence>MVGVVIFVDGLKPANVECFLRDFIEELKEISVNGISINGHAMEVKVRCIICDSPARCLH</sequence>
<name>A0A182FKG7_ANOAL</name>
<keyword evidence="2" id="KW-1185">Reference proteome</keyword>
<accession>A0A182FKG7</accession>
<dbReference type="Proteomes" id="UP000069272">
    <property type="component" value="Chromosome 3R"/>
</dbReference>
<dbReference type="VEuPathDB" id="VectorBase:AALB007016"/>
<evidence type="ECO:0000313" key="2">
    <source>
        <dbReference type="Proteomes" id="UP000069272"/>
    </source>
</evidence>
<dbReference type="VEuPathDB" id="VectorBase:AALB20_038383"/>
<proteinExistence type="predicted"/>
<dbReference type="EnsemblMetazoa" id="AALB007016-RA">
    <property type="protein sequence ID" value="AALB007016-PA"/>
    <property type="gene ID" value="AALB007016"/>
</dbReference>
<reference evidence="1" key="2">
    <citation type="submission" date="2022-08" db="UniProtKB">
        <authorList>
            <consortium name="EnsemblMetazoa"/>
        </authorList>
    </citation>
    <scope>IDENTIFICATION</scope>
    <source>
        <strain evidence="1">STECLA/ALBI9_A</strain>
    </source>
</reference>
<protein>
    <submittedName>
        <fullName evidence="1">Uncharacterized protein</fullName>
    </submittedName>
</protein>
<reference evidence="1 2" key="1">
    <citation type="journal article" date="2017" name="G3 (Bethesda)">
        <title>The Physical Genome Mapping of Anopheles albimanus Corrected Scaffold Misassemblies and Identified Interarm Rearrangements in Genus Anopheles.</title>
        <authorList>
            <person name="Artemov G.N."/>
            <person name="Peery A.N."/>
            <person name="Jiang X."/>
            <person name="Tu Z."/>
            <person name="Stegniy V.N."/>
            <person name="Sharakhova M.V."/>
            <person name="Sharakhov I.V."/>
        </authorList>
    </citation>
    <scope>NUCLEOTIDE SEQUENCE [LARGE SCALE GENOMIC DNA]</scope>
    <source>
        <strain evidence="1 2">ALBI9_A</strain>
    </source>
</reference>